<dbReference type="Gene3D" id="3.20.20.80">
    <property type="entry name" value="Glycosidases"/>
    <property type="match status" value="1"/>
</dbReference>
<organism evidence="1 2">
    <name type="scientific">Dactylosporangium vinaceum</name>
    <dbReference type="NCBI Taxonomy" id="53362"/>
    <lineage>
        <taxon>Bacteria</taxon>
        <taxon>Bacillati</taxon>
        <taxon>Actinomycetota</taxon>
        <taxon>Actinomycetes</taxon>
        <taxon>Micromonosporales</taxon>
        <taxon>Micromonosporaceae</taxon>
        <taxon>Dactylosporangium</taxon>
    </lineage>
</organism>
<dbReference type="RefSeq" id="WP_223104300.1">
    <property type="nucleotide sequence ID" value="NZ_CP061913.1"/>
</dbReference>
<dbReference type="InterPro" id="IPR017853">
    <property type="entry name" value="GH"/>
</dbReference>
<keyword evidence="2" id="KW-1185">Reference proteome</keyword>
<proteinExistence type="predicted"/>
<evidence type="ECO:0000313" key="2">
    <source>
        <dbReference type="Proteomes" id="UP001589608"/>
    </source>
</evidence>
<dbReference type="Proteomes" id="UP001589608">
    <property type="component" value="Unassembled WGS sequence"/>
</dbReference>
<comment type="caution">
    <text evidence="1">The sequence shown here is derived from an EMBL/GenBank/DDBJ whole genome shotgun (WGS) entry which is preliminary data.</text>
</comment>
<name>A0ABV5MRG3_9ACTN</name>
<gene>
    <name evidence="1" type="ORF">ACFFTR_51065</name>
</gene>
<evidence type="ECO:0000313" key="1">
    <source>
        <dbReference type="EMBL" id="MFB9451459.1"/>
    </source>
</evidence>
<sequence length="324" mass="36293">MGIRGINYDVGTQTGPFLSREVFDAATTRRDLGVIRDELHCDAVRISGTERARLIEAAGIALELGLEVWLSPHLHDGDAEETLAHLRECAAAAQELDSERIVFLAGGELTLFMKGILKGDTLFERLRPQQMIKLRLLGTHNKPLNAFLQRAAAEVRGVFRGRVSYASAPIEKVDWSPFDYVCVDTYRGKRNRTDYGERFRRHLQHGKPVYVTEVGCCAYRGAEEKGGMGWAIVDQEHGRLSGTYVRDEELQAREVVDMADILDREGAAGVFVFTFAAPTLTHHDDPAFDLDMASYGVVRSYDDGHWEPKRLFQALAERNARAAR</sequence>
<protein>
    <recommendedName>
        <fullName evidence="3">Abortive infection protein</fullName>
    </recommendedName>
</protein>
<accession>A0ABV5MRG3</accession>
<evidence type="ECO:0008006" key="3">
    <source>
        <dbReference type="Google" id="ProtNLM"/>
    </source>
</evidence>
<reference evidence="1 2" key="1">
    <citation type="submission" date="2024-09" db="EMBL/GenBank/DDBJ databases">
        <authorList>
            <person name="Sun Q."/>
            <person name="Mori K."/>
        </authorList>
    </citation>
    <scope>NUCLEOTIDE SEQUENCE [LARGE SCALE GENOMIC DNA]</scope>
    <source>
        <strain evidence="1 2">JCM 3307</strain>
    </source>
</reference>
<dbReference type="SUPFAM" id="SSF51445">
    <property type="entry name" value="(Trans)glycosidases"/>
    <property type="match status" value="1"/>
</dbReference>
<dbReference type="EMBL" id="JBHMCA010000090">
    <property type="protein sequence ID" value="MFB9451459.1"/>
    <property type="molecule type" value="Genomic_DNA"/>
</dbReference>